<sequence length="280" mass="31254">MKKISFFLTLILGLGLNTTIAQIKNEKTITVAINGNCGMCEKTIDSNGSEPKISKVNWDIDSKKAEITYDSTKTSEETILKKIALAGYDNAKFRAPDDVYENLHECCKYDREHQIAKKGPHADSKDHKDMNHGKHEVQKNGLDAVLTNYLSVKDALVATDSKSAADAAKKLASEIKKVDMAGLGETEHQTWMKVKTELEKSALQISSASNIENQRSSFIGLSDLIYKLAKDSETEIELYYQFCPMANNNKGAYWICKENSVKNPYYGSKMMTCGEVKEKI</sequence>
<dbReference type="InterPro" id="IPR036163">
    <property type="entry name" value="HMA_dom_sf"/>
</dbReference>
<feature type="domain" description="HMA" evidence="2">
    <location>
        <begin position="37"/>
        <end position="89"/>
    </location>
</feature>
<gene>
    <name evidence="4" type="ORF">ACFQ2C_11635</name>
</gene>
<accession>A0ABW3RMM8</accession>
<dbReference type="Proteomes" id="UP001597205">
    <property type="component" value="Unassembled WGS sequence"/>
</dbReference>
<dbReference type="Pfam" id="PF00403">
    <property type="entry name" value="HMA"/>
    <property type="match status" value="1"/>
</dbReference>
<protein>
    <submittedName>
        <fullName evidence="4">DUF3347 domain-containing protein</fullName>
    </submittedName>
</protein>
<keyword evidence="1" id="KW-0732">Signal</keyword>
<dbReference type="InterPro" id="IPR006121">
    <property type="entry name" value="HMA_dom"/>
</dbReference>
<proteinExistence type="predicted"/>
<evidence type="ECO:0000313" key="5">
    <source>
        <dbReference type="Proteomes" id="UP001597205"/>
    </source>
</evidence>
<feature type="chain" id="PRO_5047147829" evidence="1">
    <location>
        <begin position="24"/>
        <end position="280"/>
    </location>
</feature>
<dbReference type="RefSeq" id="WP_380896778.1">
    <property type="nucleotide sequence ID" value="NZ_JBHTKY010000016.1"/>
</dbReference>
<evidence type="ECO:0000259" key="2">
    <source>
        <dbReference type="Pfam" id="PF00403"/>
    </source>
</evidence>
<dbReference type="Gene3D" id="3.30.70.100">
    <property type="match status" value="1"/>
</dbReference>
<dbReference type="InterPro" id="IPR021782">
    <property type="entry name" value="DUF3347"/>
</dbReference>
<comment type="caution">
    <text evidence="4">The sequence shown here is derived from an EMBL/GenBank/DDBJ whole genome shotgun (WGS) entry which is preliminary data.</text>
</comment>
<keyword evidence="5" id="KW-1185">Reference proteome</keyword>
<organism evidence="4 5">
    <name type="scientific">Sphingobacterium daejeonense</name>
    <dbReference type="NCBI Taxonomy" id="371142"/>
    <lineage>
        <taxon>Bacteria</taxon>
        <taxon>Pseudomonadati</taxon>
        <taxon>Bacteroidota</taxon>
        <taxon>Sphingobacteriia</taxon>
        <taxon>Sphingobacteriales</taxon>
        <taxon>Sphingobacteriaceae</taxon>
        <taxon>Sphingobacterium</taxon>
    </lineage>
</organism>
<dbReference type="SUPFAM" id="SSF55008">
    <property type="entry name" value="HMA, heavy metal-associated domain"/>
    <property type="match status" value="1"/>
</dbReference>
<feature type="signal peptide" evidence="1">
    <location>
        <begin position="1"/>
        <end position="23"/>
    </location>
</feature>
<dbReference type="EMBL" id="JBHTKY010000016">
    <property type="protein sequence ID" value="MFD1166259.1"/>
    <property type="molecule type" value="Genomic_DNA"/>
</dbReference>
<dbReference type="Pfam" id="PF11827">
    <property type="entry name" value="DUF3347"/>
    <property type="match status" value="1"/>
</dbReference>
<evidence type="ECO:0000259" key="3">
    <source>
        <dbReference type="Pfam" id="PF11827"/>
    </source>
</evidence>
<name>A0ABW3RMM8_9SPHI</name>
<evidence type="ECO:0000256" key="1">
    <source>
        <dbReference type="SAM" id="SignalP"/>
    </source>
</evidence>
<feature type="domain" description="DUF3347" evidence="3">
    <location>
        <begin position="145"/>
        <end position="234"/>
    </location>
</feature>
<reference evidence="5" key="1">
    <citation type="journal article" date="2019" name="Int. J. Syst. Evol. Microbiol.">
        <title>The Global Catalogue of Microorganisms (GCM) 10K type strain sequencing project: providing services to taxonomists for standard genome sequencing and annotation.</title>
        <authorList>
            <consortium name="The Broad Institute Genomics Platform"/>
            <consortium name="The Broad Institute Genome Sequencing Center for Infectious Disease"/>
            <person name="Wu L."/>
            <person name="Ma J."/>
        </authorList>
    </citation>
    <scope>NUCLEOTIDE SEQUENCE [LARGE SCALE GENOMIC DNA]</scope>
    <source>
        <strain evidence="5">CCUG 52468</strain>
    </source>
</reference>
<evidence type="ECO:0000313" key="4">
    <source>
        <dbReference type="EMBL" id="MFD1166259.1"/>
    </source>
</evidence>